<reference evidence="2" key="1">
    <citation type="journal article" date="2023" name="Mol. Phylogenet. Evol.">
        <title>Genome-scale phylogeny and comparative genomics of the fungal order Sordariales.</title>
        <authorList>
            <person name="Hensen N."/>
            <person name="Bonometti L."/>
            <person name="Westerberg I."/>
            <person name="Brannstrom I.O."/>
            <person name="Guillou S."/>
            <person name="Cros-Aarteil S."/>
            <person name="Calhoun S."/>
            <person name="Haridas S."/>
            <person name="Kuo A."/>
            <person name="Mondo S."/>
            <person name="Pangilinan J."/>
            <person name="Riley R."/>
            <person name="LaButti K."/>
            <person name="Andreopoulos B."/>
            <person name="Lipzen A."/>
            <person name="Chen C."/>
            <person name="Yan M."/>
            <person name="Daum C."/>
            <person name="Ng V."/>
            <person name="Clum A."/>
            <person name="Steindorff A."/>
            <person name="Ohm R.A."/>
            <person name="Martin F."/>
            <person name="Silar P."/>
            <person name="Natvig D.O."/>
            <person name="Lalanne C."/>
            <person name="Gautier V."/>
            <person name="Ament-Velasquez S.L."/>
            <person name="Kruys A."/>
            <person name="Hutchinson M.I."/>
            <person name="Powell A.J."/>
            <person name="Barry K."/>
            <person name="Miller A.N."/>
            <person name="Grigoriev I.V."/>
            <person name="Debuchy R."/>
            <person name="Gladieux P."/>
            <person name="Hiltunen Thoren M."/>
            <person name="Johannesson H."/>
        </authorList>
    </citation>
    <scope>NUCLEOTIDE SEQUENCE</scope>
    <source>
        <strain evidence="2">FGSC 1904</strain>
    </source>
</reference>
<reference evidence="2" key="2">
    <citation type="submission" date="2023-07" db="EMBL/GenBank/DDBJ databases">
        <authorList>
            <consortium name="Lawrence Berkeley National Laboratory"/>
            <person name="Haridas S."/>
            <person name="Hensen N."/>
            <person name="Bonometti L."/>
            <person name="Westerberg I."/>
            <person name="Brannstrom I.O."/>
            <person name="Guillou S."/>
            <person name="Cros-Aarteil S."/>
            <person name="Calhoun S."/>
            <person name="Kuo A."/>
            <person name="Mondo S."/>
            <person name="Pangilinan J."/>
            <person name="Riley R."/>
            <person name="LaButti K."/>
            <person name="Andreopoulos B."/>
            <person name="Lipzen A."/>
            <person name="Chen C."/>
            <person name="Yanf M."/>
            <person name="Daum C."/>
            <person name="Ng V."/>
            <person name="Clum A."/>
            <person name="Steindorff A."/>
            <person name="Ohm R."/>
            <person name="Martin F."/>
            <person name="Silar P."/>
            <person name="Natvig D."/>
            <person name="Lalanne C."/>
            <person name="Gautier V."/>
            <person name="Ament-velasquez S.L."/>
            <person name="Kruys A."/>
            <person name="Hutchinson M.I."/>
            <person name="Powell A.J."/>
            <person name="Barry K."/>
            <person name="Miller A.N."/>
            <person name="Grigoriev I.V."/>
            <person name="Debuchy R."/>
            <person name="Gladieux P."/>
            <person name="Thoren M.H."/>
            <person name="Johannesson H."/>
        </authorList>
    </citation>
    <scope>NUCLEOTIDE SEQUENCE</scope>
    <source>
        <strain evidence="2">FGSC 1904</strain>
    </source>
</reference>
<name>A0AAE0U331_SORBR</name>
<accession>A0AAE0U331</accession>
<dbReference type="PANTHER" id="PTHR33112:SF16">
    <property type="entry name" value="HETEROKARYON INCOMPATIBILITY DOMAIN-CONTAINING PROTEIN"/>
    <property type="match status" value="1"/>
</dbReference>
<dbReference type="PANTHER" id="PTHR33112">
    <property type="entry name" value="DOMAIN PROTEIN, PUTATIVE-RELATED"/>
    <property type="match status" value="1"/>
</dbReference>
<evidence type="ECO:0000313" key="2">
    <source>
        <dbReference type="EMBL" id="KAK3389046.1"/>
    </source>
</evidence>
<evidence type="ECO:0000259" key="1">
    <source>
        <dbReference type="Pfam" id="PF06985"/>
    </source>
</evidence>
<dbReference type="Proteomes" id="UP001281003">
    <property type="component" value="Unassembled WGS sequence"/>
</dbReference>
<feature type="domain" description="Heterokaryon incompatibility" evidence="1">
    <location>
        <begin position="237"/>
        <end position="393"/>
    </location>
</feature>
<gene>
    <name evidence="2" type="ORF">B0T20DRAFT_92685</name>
</gene>
<keyword evidence="3" id="KW-1185">Reference proteome</keyword>
<organism evidence="2 3">
    <name type="scientific">Sordaria brevicollis</name>
    <dbReference type="NCBI Taxonomy" id="83679"/>
    <lineage>
        <taxon>Eukaryota</taxon>
        <taxon>Fungi</taxon>
        <taxon>Dikarya</taxon>
        <taxon>Ascomycota</taxon>
        <taxon>Pezizomycotina</taxon>
        <taxon>Sordariomycetes</taxon>
        <taxon>Sordariomycetidae</taxon>
        <taxon>Sordariales</taxon>
        <taxon>Sordariaceae</taxon>
        <taxon>Sordaria</taxon>
    </lineage>
</organism>
<proteinExistence type="predicted"/>
<evidence type="ECO:0000313" key="3">
    <source>
        <dbReference type="Proteomes" id="UP001281003"/>
    </source>
</evidence>
<dbReference type="Pfam" id="PF06985">
    <property type="entry name" value="HET"/>
    <property type="match status" value="1"/>
</dbReference>
<sequence>MNYRFVEHCHLVPVPLWLQPEFEVDVSLNAEELVAKAERDCYLCHCLLAILKEKASRGKHWIRKIRKHDCGMSPGSGDLVRFKLEVEFQKQNMRLRRLYMFGWRQKITGESEPSSSSACTCGHVDGAARAYRQSQVCLDSTCQIDQLCHTGRRSLRTETFQPYNATEHSLTLMKEWIGECEQRHKRACGAALAVQNFVPTRLLDLHAFGCSRTAHRGEDIKLVCSNTLDCNTKYPSYLTLSHCWGPPEKRPTTTTRANLEANKKRILFSSLPKTFRDAVELTRCLGQRYLWIDSLCIIQDDVTDWAQEASLMAKVYSHSYCTLAALSSSDSSEGLHQVLPKMFIDNNVWCSRDKKCRLRMWMGEEVKDFNWRVQYLTRVGENPLRFRGWTLQERELSTRIIHFGENLLLWECLDGRACTTYPWPLWKQTDQRLRRTALDTAETVVDKPREFCTEWKRIVDDYSCRLLTNETDKLVALSGIAQLYQIYFPDAKYVAGMWSTHMPECLIWHTGTYITEEGSRRPSEYIAPSWSWASVISPVWYNPQTFRSWPTPRVEESIEGLPKHNDAYGALVGGTLLLRNVLLVQLDVEIGNFDKYPVLREDILSQRRDVLTKDGVPAGLAYADVLEELSENTNLACLLVEDEDPECFIGPLLIKVEDDDDEITYRRLGLARGVPRWVSHGLEPCTVRLV</sequence>
<protein>
    <submittedName>
        <fullName evidence="2">Heterokaryon incompatibility protein-domain-containing protein</fullName>
    </submittedName>
</protein>
<comment type="caution">
    <text evidence="2">The sequence shown here is derived from an EMBL/GenBank/DDBJ whole genome shotgun (WGS) entry which is preliminary data.</text>
</comment>
<dbReference type="InterPro" id="IPR010730">
    <property type="entry name" value="HET"/>
</dbReference>
<dbReference type="AlphaFoldDB" id="A0AAE0U331"/>
<dbReference type="EMBL" id="JAUTDP010000014">
    <property type="protein sequence ID" value="KAK3389046.1"/>
    <property type="molecule type" value="Genomic_DNA"/>
</dbReference>